<dbReference type="EMBL" id="QCYH01000001">
    <property type="protein sequence ID" value="PVA12011.1"/>
    <property type="molecule type" value="Genomic_DNA"/>
</dbReference>
<keyword evidence="1" id="KW-0472">Membrane</keyword>
<keyword evidence="3" id="KW-0378">Hydrolase</keyword>
<gene>
    <name evidence="3" type="ORF">DC366_03580</name>
</gene>
<sequence length="360" mass="40122">MEDILFWAVVGACWLVACVVVVVTFLPMANTNVWWIRAMDFPRPQIAVVGGAVLIAALFVPGVTRVVVPVLMVVACGYQLWRIYPYTVFAPVELKLASDGPDAVRMLSSNVLMENERHDLLLGEIEKFDPDILLLMETDQAWIDAVEPALAGYSTIIRQPKDDHYGMLFATRLPAQKAEFVRLTTDETPSVFAELTAPNGTTFRFVGLHPRPPVPGQDTEKRDAQIYYAARFARKSGVPIVVTGDFNDVAWSDTSRTFKHAGQYLDPRIGRGLFASFDAEKIYMRFPIDQLYVTEDAAIVSIERLAYIGSDHFPMAATIRFDADLAARLNVSPDPITESDLKLIEDSVEQTRETLSAAKF</sequence>
<keyword evidence="3" id="KW-0540">Nuclease</keyword>
<dbReference type="InterPro" id="IPR036691">
    <property type="entry name" value="Endo/exonu/phosph_ase_sf"/>
</dbReference>
<feature type="transmembrane region" description="Helical" evidence="1">
    <location>
        <begin position="6"/>
        <end position="26"/>
    </location>
</feature>
<keyword evidence="1" id="KW-1133">Transmembrane helix</keyword>
<organism evidence="3 4">
    <name type="scientific">Pelagivirga sediminicola</name>
    <dbReference type="NCBI Taxonomy" id="2170575"/>
    <lineage>
        <taxon>Bacteria</taxon>
        <taxon>Pseudomonadati</taxon>
        <taxon>Pseudomonadota</taxon>
        <taxon>Alphaproteobacteria</taxon>
        <taxon>Rhodobacterales</taxon>
        <taxon>Paracoccaceae</taxon>
        <taxon>Pelagivirga</taxon>
    </lineage>
</organism>
<feature type="transmembrane region" description="Helical" evidence="1">
    <location>
        <begin position="46"/>
        <end position="68"/>
    </location>
</feature>
<evidence type="ECO:0000313" key="4">
    <source>
        <dbReference type="Proteomes" id="UP000244446"/>
    </source>
</evidence>
<dbReference type="SUPFAM" id="SSF56219">
    <property type="entry name" value="DNase I-like"/>
    <property type="match status" value="1"/>
</dbReference>
<dbReference type="GO" id="GO:0004519">
    <property type="term" value="F:endonuclease activity"/>
    <property type="evidence" value="ECO:0007669"/>
    <property type="project" value="UniProtKB-KW"/>
</dbReference>
<dbReference type="RefSeq" id="WP_108690757.1">
    <property type="nucleotide sequence ID" value="NZ_QCYH01000001.1"/>
</dbReference>
<proteinExistence type="predicted"/>
<evidence type="ECO:0000313" key="3">
    <source>
        <dbReference type="EMBL" id="PVA12011.1"/>
    </source>
</evidence>
<evidence type="ECO:0000259" key="2">
    <source>
        <dbReference type="Pfam" id="PF03372"/>
    </source>
</evidence>
<comment type="caution">
    <text evidence="3">The sequence shown here is derived from an EMBL/GenBank/DDBJ whole genome shotgun (WGS) entry which is preliminary data.</text>
</comment>
<protein>
    <submittedName>
        <fullName evidence="3">Endonuclease</fullName>
    </submittedName>
</protein>
<keyword evidence="1" id="KW-0812">Transmembrane</keyword>
<reference evidence="3 4" key="1">
    <citation type="submission" date="2018-04" db="EMBL/GenBank/DDBJ databases">
        <title>Pelagivirga bohaiensis gen. nov., sp. nov., a bacterium isolated from the Bohai Sea.</title>
        <authorList>
            <person name="Ji X."/>
        </authorList>
    </citation>
    <scope>NUCLEOTIDE SEQUENCE [LARGE SCALE GENOMIC DNA]</scope>
    <source>
        <strain evidence="3 4">BH-SD19</strain>
    </source>
</reference>
<dbReference type="Proteomes" id="UP000244446">
    <property type="component" value="Unassembled WGS sequence"/>
</dbReference>
<keyword evidence="4" id="KW-1185">Reference proteome</keyword>
<dbReference type="Pfam" id="PF03372">
    <property type="entry name" value="Exo_endo_phos"/>
    <property type="match status" value="1"/>
</dbReference>
<accession>A0A2T7GC70</accession>
<feature type="domain" description="Endonuclease/exonuclease/phosphatase" evidence="2">
    <location>
        <begin position="107"/>
        <end position="312"/>
    </location>
</feature>
<dbReference type="Gene3D" id="3.60.10.10">
    <property type="entry name" value="Endonuclease/exonuclease/phosphatase"/>
    <property type="match status" value="1"/>
</dbReference>
<evidence type="ECO:0000256" key="1">
    <source>
        <dbReference type="SAM" id="Phobius"/>
    </source>
</evidence>
<dbReference type="OrthoDB" id="9796594at2"/>
<dbReference type="InterPro" id="IPR005135">
    <property type="entry name" value="Endo/exonuclease/phosphatase"/>
</dbReference>
<dbReference type="AlphaFoldDB" id="A0A2T7GC70"/>
<name>A0A2T7GC70_9RHOB</name>
<keyword evidence="3" id="KW-0255">Endonuclease</keyword>